<dbReference type="HOGENOM" id="CLU_1749780_0_0_1"/>
<evidence type="ECO:0000313" key="2">
    <source>
        <dbReference type="Proteomes" id="UP000027222"/>
    </source>
</evidence>
<evidence type="ECO:0000313" key="1">
    <source>
        <dbReference type="EMBL" id="KDR73840.1"/>
    </source>
</evidence>
<dbReference type="OrthoDB" id="3190308at2759"/>
<gene>
    <name evidence="1" type="ORF">GALMADRAFT_141618</name>
</gene>
<name>A0A067SSA5_GALM3</name>
<sequence>MTSTAKKYLKFADESVIEPEVSAKNPPKGLYSLMLVATERAFMAHLPNGVIKASKDLEGFSDNYACGLTIIGHVDECQSQSVKDAGGSFGMVSTTTMTKMALNKEICPYYPSTAPTSSSPVAQLKASRLLSVDILSTVPDNSRFTVNFF</sequence>
<organism evidence="1 2">
    <name type="scientific">Galerina marginata (strain CBS 339.88)</name>
    <dbReference type="NCBI Taxonomy" id="685588"/>
    <lineage>
        <taxon>Eukaryota</taxon>
        <taxon>Fungi</taxon>
        <taxon>Dikarya</taxon>
        <taxon>Basidiomycota</taxon>
        <taxon>Agaricomycotina</taxon>
        <taxon>Agaricomycetes</taxon>
        <taxon>Agaricomycetidae</taxon>
        <taxon>Agaricales</taxon>
        <taxon>Agaricineae</taxon>
        <taxon>Strophariaceae</taxon>
        <taxon>Galerina</taxon>
    </lineage>
</organism>
<dbReference type="Proteomes" id="UP000027222">
    <property type="component" value="Unassembled WGS sequence"/>
</dbReference>
<dbReference type="EMBL" id="KL142384">
    <property type="protein sequence ID" value="KDR73840.1"/>
    <property type="molecule type" value="Genomic_DNA"/>
</dbReference>
<accession>A0A067SSA5</accession>
<keyword evidence="2" id="KW-1185">Reference proteome</keyword>
<dbReference type="AlphaFoldDB" id="A0A067SSA5"/>
<reference evidence="2" key="1">
    <citation type="journal article" date="2014" name="Proc. Natl. Acad. Sci. U.S.A.">
        <title>Extensive sampling of basidiomycete genomes demonstrates inadequacy of the white-rot/brown-rot paradigm for wood decay fungi.</title>
        <authorList>
            <person name="Riley R."/>
            <person name="Salamov A.A."/>
            <person name="Brown D.W."/>
            <person name="Nagy L.G."/>
            <person name="Floudas D."/>
            <person name="Held B.W."/>
            <person name="Levasseur A."/>
            <person name="Lombard V."/>
            <person name="Morin E."/>
            <person name="Otillar R."/>
            <person name="Lindquist E.A."/>
            <person name="Sun H."/>
            <person name="LaButti K.M."/>
            <person name="Schmutz J."/>
            <person name="Jabbour D."/>
            <person name="Luo H."/>
            <person name="Baker S.E."/>
            <person name="Pisabarro A.G."/>
            <person name="Walton J.D."/>
            <person name="Blanchette R.A."/>
            <person name="Henrissat B."/>
            <person name="Martin F."/>
            <person name="Cullen D."/>
            <person name="Hibbett D.S."/>
            <person name="Grigoriev I.V."/>
        </authorList>
    </citation>
    <scope>NUCLEOTIDE SEQUENCE [LARGE SCALE GENOMIC DNA]</scope>
    <source>
        <strain evidence="2">CBS 339.88</strain>
    </source>
</reference>
<protein>
    <submittedName>
        <fullName evidence="1">Uncharacterized protein</fullName>
    </submittedName>
</protein>
<proteinExistence type="predicted"/>